<evidence type="ECO:0000313" key="5">
    <source>
        <dbReference type="Proteomes" id="UP000633509"/>
    </source>
</evidence>
<dbReference type="RefSeq" id="WP_192785278.1">
    <property type="nucleotide sequence ID" value="NZ_JADBEK010000001.1"/>
</dbReference>
<dbReference type="InterPro" id="IPR050904">
    <property type="entry name" value="Adhesion/Biosynth-related"/>
</dbReference>
<dbReference type="SUPFAM" id="SSF82153">
    <property type="entry name" value="FAS1 domain"/>
    <property type="match status" value="1"/>
</dbReference>
<sequence length="225" mass="22911">MKRVLLAAALALAAGATGTAGAAVHTRTPVPSPEETTSTPEMSPTSPEMSPTSPEMSPTSPEMSPSPTATAAASPSGPGCSAIEGNLAEVADQPVGTALSKISELSKLSEAVKKAGLQEKLDSASDITVFAPDNKAFDAIPKEAQDKLMANKEALTKLLSYHVVMGKKAPSDLVEGATLKTMQGGSLTVKGSGDNLTINDAKIVCGGVKTSNATVYIVDKILLPH</sequence>
<dbReference type="PROSITE" id="PS50213">
    <property type="entry name" value="FAS1"/>
    <property type="match status" value="1"/>
</dbReference>
<accession>A0ABR9LUK4</accession>
<name>A0ABR9LUK4_9ACTN</name>
<evidence type="ECO:0000256" key="1">
    <source>
        <dbReference type="SAM" id="MobiDB-lite"/>
    </source>
</evidence>
<feature type="domain" description="FAS1" evidence="3">
    <location>
        <begin position="92"/>
        <end position="222"/>
    </location>
</feature>
<dbReference type="InterPro" id="IPR036378">
    <property type="entry name" value="FAS1_dom_sf"/>
</dbReference>
<evidence type="ECO:0000256" key="2">
    <source>
        <dbReference type="SAM" id="SignalP"/>
    </source>
</evidence>
<dbReference type="Proteomes" id="UP000633509">
    <property type="component" value="Unassembled WGS sequence"/>
</dbReference>
<keyword evidence="5" id="KW-1185">Reference proteome</keyword>
<evidence type="ECO:0000259" key="3">
    <source>
        <dbReference type="PROSITE" id="PS50213"/>
    </source>
</evidence>
<comment type="caution">
    <text evidence="4">The sequence shown here is derived from an EMBL/GenBank/DDBJ whole genome shotgun (WGS) entry which is preliminary data.</text>
</comment>
<keyword evidence="2" id="KW-0732">Signal</keyword>
<dbReference type="EMBL" id="JADBEK010000001">
    <property type="protein sequence ID" value="MBE1584329.1"/>
    <property type="molecule type" value="Genomic_DNA"/>
</dbReference>
<proteinExistence type="predicted"/>
<feature type="chain" id="PRO_5046425975" evidence="2">
    <location>
        <begin position="23"/>
        <end position="225"/>
    </location>
</feature>
<protein>
    <submittedName>
        <fullName evidence="4">Surface protein with fasciclin (FAS1) repeats</fullName>
    </submittedName>
</protein>
<gene>
    <name evidence="4" type="ORF">H4W80_002587</name>
</gene>
<evidence type="ECO:0000313" key="4">
    <source>
        <dbReference type="EMBL" id="MBE1584329.1"/>
    </source>
</evidence>
<dbReference type="SMART" id="SM00554">
    <property type="entry name" value="FAS1"/>
    <property type="match status" value="1"/>
</dbReference>
<dbReference type="Pfam" id="PF02469">
    <property type="entry name" value="Fasciclin"/>
    <property type="match status" value="1"/>
</dbReference>
<feature type="signal peptide" evidence="2">
    <location>
        <begin position="1"/>
        <end position="22"/>
    </location>
</feature>
<dbReference type="PANTHER" id="PTHR10900">
    <property type="entry name" value="PERIOSTIN-RELATED"/>
    <property type="match status" value="1"/>
</dbReference>
<reference evidence="4 5" key="1">
    <citation type="submission" date="2020-10" db="EMBL/GenBank/DDBJ databases">
        <title>Sequencing the genomes of 1000 actinobacteria strains.</title>
        <authorList>
            <person name="Klenk H.-P."/>
        </authorList>
    </citation>
    <scope>NUCLEOTIDE SEQUENCE [LARGE SCALE GENOMIC DNA]</scope>
    <source>
        <strain evidence="4 5">DSM 43173</strain>
    </source>
</reference>
<dbReference type="InterPro" id="IPR000782">
    <property type="entry name" value="FAS1_domain"/>
</dbReference>
<dbReference type="PANTHER" id="PTHR10900:SF77">
    <property type="entry name" value="FI19380P1"/>
    <property type="match status" value="1"/>
</dbReference>
<feature type="compositionally biased region" description="Low complexity" evidence="1">
    <location>
        <begin position="33"/>
        <end position="76"/>
    </location>
</feature>
<dbReference type="Gene3D" id="2.30.180.10">
    <property type="entry name" value="FAS1 domain"/>
    <property type="match status" value="1"/>
</dbReference>
<organism evidence="4 5">
    <name type="scientific">Nonomuraea angiospora</name>
    <dbReference type="NCBI Taxonomy" id="46172"/>
    <lineage>
        <taxon>Bacteria</taxon>
        <taxon>Bacillati</taxon>
        <taxon>Actinomycetota</taxon>
        <taxon>Actinomycetes</taxon>
        <taxon>Streptosporangiales</taxon>
        <taxon>Streptosporangiaceae</taxon>
        <taxon>Nonomuraea</taxon>
    </lineage>
</organism>
<feature type="region of interest" description="Disordered" evidence="1">
    <location>
        <begin position="15"/>
        <end position="80"/>
    </location>
</feature>